<feature type="repeat" description="ANK" evidence="1">
    <location>
        <begin position="164"/>
        <end position="196"/>
    </location>
</feature>
<dbReference type="Ensembl" id="ENSXCOT00000012526.1">
    <property type="protein sequence ID" value="ENSXCOP00000012377.1"/>
    <property type="gene ID" value="ENSXCOG00000009350.1"/>
</dbReference>
<proteinExistence type="predicted"/>
<dbReference type="InterPro" id="IPR002110">
    <property type="entry name" value="Ankyrin_rpt"/>
</dbReference>
<keyword evidence="3" id="KW-1185">Reference proteome</keyword>
<protein>
    <submittedName>
        <fullName evidence="2">Ankyrin repeat and EF-hand domain containing 1a</fullName>
    </submittedName>
</protein>
<dbReference type="PANTHER" id="PTHR24127">
    <property type="entry name" value="ANKYRIN REPEAT AND EF-HAND DOMAIN-CONTAINING PROTEIN 1"/>
    <property type="match status" value="1"/>
</dbReference>
<dbReference type="PROSITE" id="PS50088">
    <property type="entry name" value="ANK_REPEAT"/>
    <property type="match status" value="4"/>
</dbReference>
<dbReference type="GeneTree" id="ENSGT00940000156852"/>
<dbReference type="Proteomes" id="UP000261380">
    <property type="component" value="Unplaced"/>
</dbReference>
<sequence>MSCSVARGRLQVLQIYRLLQWIHKGEKEEIEKMVKLGVKNLINLTEPQEGLGVLHLAVSANGVLFYCSYPTKRHAHCLELALQNGADPNNISRSGVHVLSMMCEKANECTPLCLTLLDAGADPNGANEQTTGVTALMEAARTGSLPVVRHILRNRGNPNTLDKNGFNAVHYAALSGCFEVIMVLSGFAADMSVVNTESCTPLHYAAAAGTAPSCKFLAQRCNPKVKNKEGLLARQIAKESGLKAAVKELKKAERAFGKSKKSTGGSYMSDLWALTLHDWSNEYQAELVEAFRDQFGFADLDTFKSVLENLRAPVEPDNLNLVFSAHNKKGEGLINVNDFIKGTKYIKKVFRLSVYTTQKKKKEKGPKMKKKKKGPFVLPIPICTLVPELKPRRPDGGPPHFMIEKYHNLTDVRRFDSEHPPLHPIVNDSWWYIEKPNKVYINMNYCVRNGDLESLNLAFDDGVPVDTQDEFYKTPLMEACISGNYELVQYLLEKADVSICDQFFWTALHHAANRGYLEIVELLVNAGADVNAKALNDGTPLMRAIESSSFSCVEFLINAGAKVNSETKKMDSKSIILHNSRITAGKTNTVDISFVPKTIWGEPPTTSQLMSNIARQKGRITLEVDLDDLLIPFSQRFQR</sequence>
<evidence type="ECO:0000313" key="3">
    <source>
        <dbReference type="Proteomes" id="UP000261380"/>
    </source>
</evidence>
<dbReference type="PANTHER" id="PTHR24127:SF1">
    <property type="entry name" value="ANKYRIN REPEAT AND EF-HAND DOMAIN-CONTAINING PROTEIN 1"/>
    <property type="match status" value="1"/>
</dbReference>
<feature type="repeat" description="ANK" evidence="1">
    <location>
        <begin position="131"/>
        <end position="163"/>
    </location>
</feature>
<dbReference type="PROSITE" id="PS50297">
    <property type="entry name" value="ANK_REP_REGION"/>
    <property type="match status" value="2"/>
</dbReference>
<evidence type="ECO:0000256" key="1">
    <source>
        <dbReference type="PROSITE-ProRule" id="PRU00023"/>
    </source>
</evidence>
<feature type="repeat" description="ANK" evidence="1">
    <location>
        <begin position="536"/>
        <end position="568"/>
    </location>
</feature>
<dbReference type="PRINTS" id="PR01415">
    <property type="entry name" value="ANKYRIN"/>
</dbReference>
<dbReference type="SUPFAM" id="SSF48403">
    <property type="entry name" value="Ankyrin repeat"/>
    <property type="match status" value="2"/>
</dbReference>
<dbReference type="Gene3D" id="1.25.40.20">
    <property type="entry name" value="Ankyrin repeat-containing domain"/>
    <property type="match status" value="2"/>
</dbReference>
<dbReference type="Pfam" id="PF00023">
    <property type="entry name" value="Ank"/>
    <property type="match status" value="1"/>
</dbReference>
<feature type="repeat" description="ANK" evidence="1">
    <location>
        <begin position="506"/>
        <end position="535"/>
    </location>
</feature>
<dbReference type="InterPro" id="IPR036770">
    <property type="entry name" value="Ankyrin_rpt-contain_sf"/>
</dbReference>
<reference evidence="2" key="1">
    <citation type="submission" date="2025-08" db="UniProtKB">
        <authorList>
            <consortium name="Ensembl"/>
        </authorList>
    </citation>
    <scope>IDENTIFICATION</scope>
</reference>
<organism evidence="2 3">
    <name type="scientific">Xiphophorus couchianus</name>
    <name type="common">Monterrey platyfish</name>
    <dbReference type="NCBI Taxonomy" id="32473"/>
    <lineage>
        <taxon>Eukaryota</taxon>
        <taxon>Metazoa</taxon>
        <taxon>Chordata</taxon>
        <taxon>Craniata</taxon>
        <taxon>Vertebrata</taxon>
        <taxon>Euteleostomi</taxon>
        <taxon>Actinopterygii</taxon>
        <taxon>Neopterygii</taxon>
        <taxon>Teleostei</taxon>
        <taxon>Neoteleostei</taxon>
        <taxon>Acanthomorphata</taxon>
        <taxon>Ovalentaria</taxon>
        <taxon>Atherinomorphae</taxon>
        <taxon>Cyprinodontiformes</taxon>
        <taxon>Poeciliidae</taxon>
        <taxon>Poeciliinae</taxon>
        <taxon>Xiphophorus</taxon>
    </lineage>
</organism>
<reference evidence="2" key="2">
    <citation type="submission" date="2025-09" db="UniProtKB">
        <authorList>
            <consortium name="Ensembl"/>
        </authorList>
    </citation>
    <scope>IDENTIFICATION</scope>
</reference>
<dbReference type="InterPro" id="IPR011992">
    <property type="entry name" value="EF-hand-dom_pair"/>
</dbReference>
<dbReference type="SUPFAM" id="SSF47473">
    <property type="entry name" value="EF-hand"/>
    <property type="match status" value="1"/>
</dbReference>
<dbReference type="Pfam" id="PF12796">
    <property type="entry name" value="Ank_2"/>
    <property type="match status" value="2"/>
</dbReference>
<name>A0A3B5LN14_9TELE</name>
<evidence type="ECO:0000313" key="2">
    <source>
        <dbReference type="Ensembl" id="ENSXCOP00000012377.1"/>
    </source>
</evidence>
<dbReference type="InterPro" id="IPR052801">
    <property type="entry name" value="Ankyrin-EF-hand"/>
</dbReference>
<dbReference type="AlphaFoldDB" id="A0A3B5LN14"/>
<keyword evidence="1" id="KW-0040">ANK repeat</keyword>
<dbReference type="SMART" id="SM00248">
    <property type="entry name" value="ANK"/>
    <property type="match status" value="7"/>
</dbReference>
<accession>A0A3B5LN14</accession>